<evidence type="ECO:0000256" key="3">
    <source>
        <dbReference type="ARBA" id="ARBA00012756"/>
    </source>
</evidence>
<keyword evidence="7" id="KW-1185">Reference proteome</keyword>
<sequence length="166" mass="19572">MGCTNGCGISCLGCTISFRTDNAPFKAVMENFTRHIVNMMKANGLYETQGGPIILSQNCVFIIFKDIKKIHLDFKICSTKWREFMHKYGHRHHQDKDEKLETKNEFDGERQNSMTAHHKEKKREHKGGFIWLVRKFFKHTADVYYMMEIWELQITAELDFVVNLTF</sequence>
<dbReference type="Proteomes" id="UP000215914">
    <property type="component" value="Chromosome 8"/>
</dbReference>
<keyword evidence="6" id="KW-0378">Hydrolase</keyword>
<feature type="compositionally biased region" description="Basic and acidic residues" evidence="4">
    <location>
        <begin position="95"/>
        <end position="110"/>
    </location>
</feature>
<dbReference type="EMBL" id="CM007897">
    <property type="protein sequence ID" value="OTG18617.1"/>
    <property type="molecule type" value="Genomic_DNA"/>
</dbReference>
<dbReference type="GO" id="GO:0004565">
    <property type="term" value="F:beta-galactosidase activity"/>
    <property type="evidence" value="ECO:0007669"/>
    <property type="project" value="UniProtKB-EC"/>
</dbReference>
<organism evidence="6 7">
    <name type="scientific">Helianthus annuus</name>
    <name type="common">Common sunflower</name>
    <dbReference type="NCBI Taxonomy" id="4232"/>
    <lineage>
        <taxon>Eukaryota</taxon>
        <taxon>Viridiplantae</taxon>
        <taxon>Streptophyta</taxon>
        <taxon>Embryophyta</taxon>
        <taxon>Tracheophyta</taxon>
        <taxon>Spermatophyta</taxon>
        <taxon>Magnoliopsida</taxon>
        <taxon>eudicotyledons</taxon>
        <taxon>Gunneridae</taxon>
        <taxon>Pentapetalae</taxon>
        <taxon>asterids</taxon>
        <taxon>campanulids</taxon>
        <taxon>Asterales</taxon>
        <taxon>Asteraceae</taxon>
        <taxon>Asteroideae</taxon>
        <taxon>Heliantheae alliance</taxon>
        <taxon>Heliantheae</taxon>
        <taxon>Helianthus</taxon>
    </lineage>
</organism>
<dbReference type="GO" id="GO:0005975">
    <property type="term" value="P:carbohydrate metabolic process"/>
    <property type="evidence" value="ECO:0007669"/>
    <property type="project" value="InterPro"/>
</dbReference>
<gene>
    <name evidence="6" type="ORF">HannXRQ_Chr08g0225011</name>
</gene>
<dbReference type="InParanoid" id="A0A251U5I5"/>
<evidence type="ECO:0000313" key="6">
    <source>
        <dbReference type="EMBL" id="OTG18617.1"/>
    </source>
</evidence>
<comment type="catalytic activity">
    <reaction evidence="1">
        <text>Hydrolysis of terminal non-reducing beta-D-galactose residues in beta-D-galactosides.</text>
        <dbReference type="EC" id="3.2.1.23"/>
    </reaction>
</comment>
<evidence type="ECO:0000313" key="7">
    <source>
        <dbReference type="Proteomes" id="UP000215914"/>
    </source>
</evidence>
<dbReference type="PANTHER" id="PTHR23421">
    <property type="entry name" value="BETA-GALACTOSIDASE RELATED"/>
    <property type="match status" value="1"/>
</dbReference>
<protein>
    <recommendedName>
        <fullName evidence="3">beta-galactosidase</fullName>
        <ecNumber evidence="3">3.2.1.23</ecNumber>
    </recommendedName>
</protein>
<dbReference type="Gene3D" id="3.20.20.80">
    <property type="entry name" value="Glycosidases"/>
    <property type="match status" value="1"/>
</dbReference>
<feature type="domain" description="Glycoside hydrolase 35 catalytic" evidence="5">
    <location>
        <begin position="16"/>
        <end position="57"/>
    </location>
</feature>
<comment type="similarity">
    <text evidence="2">Belongs to the glycosyl hydrolase 35 family.</text>
</comment>
<dbReference type="AlphaFoldDB" id="A0A251U5I5"/>
<name>A0A251U5I5_HELAN</name>
<dbReference type="InterPro" id="IPR031330">
    <property type="entry name" value="Gly_Hdrlase_35_cat"/>
</dbReference>
<feature type="region of interest" description="Disordered" evidence="4">
    <location>
        <begin position="95"/>
        <end position="121"/>
    </location>
</feature>
<evidence type="ECO:0000256" key="2">
    <source>
        <dbReference type="ARBA" id="ARBA00009809"/>
    </source>
</evidence>
<evidence type="ECO:0000256" key="4">
    <source>
        <dbReference type="SAM" id="MobiDB-lite"/>
    </source>
</evidence>
<dbReference type="SUPFAM" id="SSF51445">
    <property type="entry name" value="(Trans)glycosidases"/>
    <property type="match status" value="1"/>
</dbReference>
<reference evidence="7" key="1">
    <citation type="journal article" date="2017" name="Nature">
        <title>The sunflower genome provides insights into oil metabolism, flowering and Asterid evolution.</title>
        <authorList>
            <person name="Badouin H."/>
            <person name="Gouzy J."/>
            <person name="Grassa C.J."/>
            <person name="Murat F."/>
            <person name="Staton S.E."/>
            <person name="Cottret L."/>
            <person name="Lelandais-Briere C."/>
            <person name="Owens G.L."/>
            <person name="Carrere S."/>
            <person name="Mayjonade B."/>
            <person name="Legrand L."/>
            <person name="Gill N."/>
            <person name="Kane N.C."/>
            <person name="Bowers J.E."/>
            <person name="Hubner S."/>
            <person name="Bellec A."/>
            <person name="Berard A."/>
            <person name="Berges H."/>
            <person name="Blanchet N."/>
            <person name="Boniface M.C."/>
            <person name="Brunel D."/>
            <person name="Catrice O."/>
            <person name="Chaidir N."/>
            <person name="Claudel C."/>
            <person name="Donnadieu C."/>
            <person name="Faraut T."/>
            <person name="Fievet G."/>
            <person name="Helmstetter N."/>
            <person name="King M."/>
            <person name="Knapp S.J."/>
            <person name="Lai Z."/>
            <person name="Le Paslier M.C."/>
            <person name="Lippi Y."/>
            <person name="Lorenzon L."/>
            <person name="Mandel J.R."/>
            <person name="Marage G."/>
            <person name="Marchand G."/>
            <person name="Marquand E."/>
            <person name="Bret-Mestries E."/>
            <person name="Morien E."/>
            <person name="Nambeesan S."/>
            <person name="Nguyen T."/>
            <person name="Pegot-Espagnet P."/>
            <person name="Pouilly N."/>
            <person name="Raftis F."/>
            <person name="Sallet E."/>
            <person name="Schiex T."/>
            <person name="Thomas J."/>
            <person name="Vandecasteele C."/>
            <person name="Vares D."/>
            <person name="Vear F."/>
            <person name="Vautrin S."/>
            <person name="Crespi M."/>
            <person name="Mangin B."/>
            <person name="Burke J.M."/>
            <person name="Salse J."/>
            <person name="Munos S."/>
            <person name="Vincourt P."/>
            <person name="Rieseberg L.H."/>
            <person name="Langlade N.B."/>
        </authorList>
    </citation>
    <scope>NUCLEOTIDE SEQUENCE [LARGE SCALE GENOMIC DNA]</scope>
    <source>
        <strain evidence="7">cv. SF193</strain>
    </source>
</reference>
<dbReference type="InterPro" id="IPR001944">
    <property type="entry name" value="Glycoside_Hdrlase_35"/>
</dbReference>
<dbReference type="EC" id="3.2.1.23" evidence="3"/>
<dbReference type="Pfam" id="PF01301">
    <property type="entry name" value="Glyco_hydro_35"/>
    <property type="match status" value="1"/>
</dbReference>
<proteinExistence type="inferred from homology"/>
<accession>A0A251U5I5</accession>
<evidence type="ECO:0000259" key="5">
    <source>
        <dbReference type="Pfam" id="PF01301"/>
    </source>
</evidence>
<dbReference type="InterPro" id="IPR017853">
    <property type="entry name" value="GH"/>
</dbReference>
<evidence type="ECO:0000256" key="1">
    <source>
        <dbReference type="ARBA" id="ARBA00001412"/>
    </source>
</evidence>